<evidence type="ECO:0000313" key="1">
    <source>
        <dbReference type="EMBL" id="MDH8678795.1"/>
    </source>
</evidence>
<dbReference type="RefSeq" id="WP_281094685.1">
    <property type="nucleotide sequence ID" value="NZ_JARYZI010000007.1"/>
</dbReference>
<sequence>MMDMFIKSIQLDESNRIVVTIQDHFAEYLSKEESKKMLKDMALKVLEADFVKLEVAKSSFRITVIEGAEAAAKEKVEQEIVKGIEMAMSFMSQMNKQE</sequence>
<dbReference type="EMBL" id="JARYZI010000007">
    <property type="protein sequence ID" value="MDH8678795.1"/>
    <property type="molecule type" value="Genomic_DNA"/>
</dbReference>
<gene>
    <name evidence="1" type="ORF">QE109_11585</name>
</gene>
<name>A0ABT6NED9_9FIRM</name>
<proteinExistence type="predicted"/>
<keyword evidence="2" id="KW-1185">Reference proteome</keyword>
<organism evidence="1 2">
    <name type="scientific">Fusibacter bizertensis</name>
    <dbReference type="NCBI Taxonomy" id="1488331"/>
    <lineage>
        <taxon>Bacteria</taxon>
        <taxon>Bacillati</taxon>
        <taxon>Bacillota</taxon>
        <taxon>Clostridia</taxon>
        <taxon>Eubacteriales</taxon>
        <taxon>Eubacteriales Family XII. Incertae Sedis</taxon>
        <taxon>Fusibacter</taxon>
    </lineage>
</organism>
<protein>
    <submittedName>
        <fullName evidence="1">Uncharacterized protein</fullName>
    </submittedName>
</protein>
<comment type="caution">
    <text evidence="1">The sequence shown here is derived from an EMBL/GenBank/DDBJ whole genome shotgun (WGS) entry which is preliminary data.</text>
</comment>
<evidence type="ECO:0000313" key="2">
    <source>
        <dbReference type="Proteomes" id="UP001158045"/>
    </source>
</evidence>
<dbReference type="Proteomes" id="UP001158045">
    <property type="component" value="Unassembled WGS sequence"/>
</dbReference>
<reference evidence="1 2" key="1">
    <citation type="submission" date="2023-04" db="EMBL/GenBank/DDBJ databases">
        <title>Fusibacter bizertensis strain WBS, isolated from littoral bottom sediments of the Arctic seas - biochemical and genomic analysis.</title>
        <authorList>
            <person name="Brioukhanov A.L."/>
        </authorList>
    </citation>
    <scope>NUCLEOTIDE SEQUENCE [LARGE SCALE GENOMIC DNA]</scope>
    <source>
        <strain evidence="1 2">WBS</strain>
    </source>
</reference>
<accession>A0ABT6NED9</accession>